<organism evidence="2 3">
    <name type="scientific">Nocardioides taihuensis</name>
    <dbReference type="NCBI Taxonomy" id="1835606"/>
    <lineage>
        <taxon>Bacteria</taxon>
        <taxon>Bacillati</taxon>
        <taxon>Actinomycetota</taxon>
        <taxon>Actinomycetes</taxon>
        <taxon>Propionibacteriales</taxon>
        <taxon>Nocardioidaceae</taxon>
        <taxon>Nocardioides</taxon>
    </lineage>
</organism>
<gene>
    <name evidence="2" type="ORF">ACFPGP_11015</name>
</gene>
<dbReference type="InterPro" id="IPR028973">
    <property type="entry name" value="PhnB-like"/>
</dbReference>
<evidence type="ECO:0000313" key="3">
    <source>
        <dbReference type="Proteomes" id="UP001596087"/>
    </source>
</evidence>
<dbReference type="PIRSF" id="PIRSF021700">
    <property type="entry name" value="3_dmu_93_MTrfase"/>
    <property type="match status" value="1"/>
</dbReference>
<dbReference type="InterPro" id="IPR009725">
    <property type="entry name" value="3_dmu_93_MTrfase"/>
</dbReference>
<sequence length="165" mass="17998">MTLDSSISPCLWFDDDLEEAAEFYTAIFPNSSLGHFSRYTDVGPGEPGRVMAGEFTLDGLTFRGINGGPDLAGFTEAVSFSISCRDQAEVDHYWDALSAGGEESMCGWLRDRYGLWWQVVPARLYDLVSDPDPVRARAATEAMLQMRRIVVADLEAAADAAGTSS</sequence>
<proteinExistence type="predicted"/>
<dbReference type="CDD" id="cd06588">
    <property type="entry name" value="PhnB_like"/>
    <property type="match status" value="1"/>
</dbReference>
<name>A0ABW0BKI6_9ACTN</name>
<keyword evidence="3" id="KW-1185">Reference proteome</keyword>
<reference evidence="3" key="1">
    <citation type="journal article" date="2019" name="Int. J. Syst. Evol. Microbiol.">
        <title>The Global Catalogue of Microorganisms (GCM) 10K type strain sequencing project: providing services to taxonomists for standard genome sequencing and annotation.</title>
        <authorList>
            <consortium name="The Broad Institute Genomics Platform"/>
            <consortium name="The Broad Institute Genome Sequencing Center for Infectious Disease"/>
            <person name="Wu L."/>
            <person name="Ma J."/>
        </authorList>
    </citation>
    <scope>NUCLEOTIDE SEQUENCE [LARGE SCALE GENOMIC DNA]</scope>
    <source>
        <strain evidence="3">DFY41</strain>
    </source>
</reference>
<feature type="domain" description="PhnB-like" evidence="1">
    <location>
        <begin position="6"/>
        <end position="120"/>
    </location>
</feature>
<dbReference type="RefSeq" id="WP_378590014.1">
    <property type="nucleotide sequence ID" value="NZ_JBHSKD010000009.1"/>
</dbReference>
<dbReference type="Proteomes" id="UP001596087">
    <property type="component" value="Unassembled WGS sequence"/>
</dbReference>
<dbReference type="PANTHER" id="PTHR33990:SF2">
    <property type="entry name" value="PHNB-LIKE DOMAIN-CONTAINING PROTEIN"/>
    <property type="match status" value="1"/>
</dbReference>
<dbReference type="EMBL" id="JBHSKD010000009">
    <property type="protein sequence ID" value="MFC5177206.1"/>
    <property type="molecule type" value="Genomic_DNA"/>
</dbReference>
<dbReference type="PANTHER" id="PTHR33990">
    <property type="entry name" value="PROTEIN YJDN-RELATED"/>
    <property type="match status" value="1"/>
</dbReference>
<comment type="caution">
    <text evidence="2">The sequence shown here is derived from an EMBL/GenBank/DDBJ whole genome shotgun (WGS) entry which is preliminary data.</text>
</comment>
<accession>A0ABW0BKI6</accession>
<dbReference type="Pfam" id="PF06983">
    <property type="entry name" value="3-dmu-9_3-mt"/>
    <property type="match status" value="1"/>
</dbReference>
<protein>
    <submittedName>
        <fullName evidence="2">VOC family protein</fullName>
    </submittedName>
</protein>
<evidence type="ECO:0000259" key="1">
    <source>
        <dbReference type="Pfam" id="PF06983"/>
    </source>
</evidence>
<evidence type="ECO:0000313" key="2">
    <source>
        <dbReference type="EMBL" id="MFC5177206.1"/>
    </source>
</evidence>
<dbReference type="SUPFAM" id="SSF54593">
    <property type="entry name" value="Glyoxalase/Bleomycin resistance protein/Dihydroxybiphenyl dioxygenase"/>
    <property type="match status" value="1"/>
</dbReference>
<dbReference type="Gene3D" id="3.10.180.10">
    <property type="entry name" value="2,3-Dihydroxybiphenyl 1,2-Dioxygenase, domain 1"/>
    <property type="match status" value="1"/>
</dbReference>
<dbReference type="InterPro" id="IPR029068">
    <property type="entry name" value="Glyas_Bleomycin-R_OHBP_Dase"/>
</dbReference>